<proteinExistence type="predicted"/>
<protein>
    <recommendedName>
        <fullName evidence="3">BED-type domain-containing protein</fullName>
    </recommendedName>
</protein>
<sequence length="198" mass="22361">MSTFSIVLSNSPKDIPTEETLATACSGTQSSFDSPVSSQRNEQSAIWEYCVPRIGGEPFRNSNGAKIWKCNVCVANNICTEFNIQNGNSAVSRHLQQKHRILLQDRIAKRQETVQKKVTRITELNEGMPPPNKRQKLGLDATILRELWLQFITQNNLPLRLHESPSLRKLLEYLNPEANAILSSSGKYFIAHGRRKLS</sequence>
<dbReference type="STRING" id="1198029.A0A1U7LIL2"/>
<dbReference type="EMBL" id="LXFE01003141">
    <property type="protein sequence ID" value="OLL22484.1"/>
    <property type="molecule type" value="Genomic_DNA"/>
</dbReference>
<name>A0A1U7LIL2_NEOID</name>
<dbReference type="Proteomes" id="UP000186594">
    <property type="component" value="Unassembled WGS sequence"/>
</dbReference>
<evidence type="ECO:0000313" key="2">
    <source>
        <dbReference type="Proteomes" id="UP000186594"/>
    </source>
</evidence>
<reference evidence="1 2" key="1">
    <citation type="submission" date="2016-04" db="EMBL/GenBank/DDBJ databases">
        <title>Evolutionary innovation and constraint leading to complex multicellularity in the Ascomycota.</title>
        <authorList>
            <person name="Cisse O."/>
            <person name="Nguyen A."/>
            <person name="Hewitt D.A."/>
            <person name="Jedd G."/>
            <person name="Stajich J.E."/>
        </authorList>
    </citation>
    <scope>NUCLEOTIDE SEQUENCE [LARGE SCALE GENOMIC DNA]</scope>
    <source>
        <strain evidence="1 2">DAH-3</strain>
    </source>
</reference>
<dbReference type="OrthoDB" id="5103939at2759"/>
<dbReference type="AlphaFoldDB" id="A0A1U7LIL2"/>
<comment type="caution">
    <text evidence="1">The sequence shown here is derived from an EMBL/GenBank/DDBJ whole genome shotgun (WGS) entry which is preliminary data.</text>
</comment>
<evidence type="ECO:0000313" key="1">
    <source>
        <dbReference type="EMBL" id="OLL22484.1"/>
    </source>
</evidence>
<keyword evidence="2" id="KW-1185">Reference proteome</keyword>
<accession>A0A1U7LIL2</accession>
<gene>
    <name evidence="1" type="ORF">NEOLI_005149</name>
</gene>
<evidence type="ECO:0008006" key="3">
    <source>
        <dbReference type="Google" id="ProtNLM"/>
    </source>
</evidence>
<organism evidence="1 2">
    <name type="scientific">Neolecta irregularis (strain DAH-3)</name>
    <dbReference type="NCBI Taxonomy" id="1198029"/>
    <lineage>
        <taxon>Eukaryota</taxon>
        <taxon>Fungi</taxon>
        <taxon>Dikarya</taxon>
        <taxon>Ascomycota</taxon>
        <taxon>Taphrinomycotina</taxon>
        <taxon>Neolectales</taxon>
        <taxon>Neolectaceae</taxon>
        <taxon>Neolecta</taxon>
    </lineage>
</organism>